<sequence>MSGIGEIPKGKGPVVDEAMQPKGRPGKIANDYGAPKDVQMDETKDAPEVPIQISKENPKENPKGIPKDIPTDIPKENPKFLPEPKAPLPPTPSPTPFPPSPTPSPTPPPARTSIVTETQTNPNLSAQATYTPVNPTVTLSKAETADNNTGTSNSAGIIFGIMVALVIVIGVIAMFIRKKLPELRKNKSNGARSLQRNSPTNENDDLVNTNHYDSSTFSREPQKNDTTDNYNTSLQIPMMSQPQNPPQLYSNPDNYSYDYQPRPSHYPPGHGFVYTDPAIPNLYQRNQSPPPINEVYYNRVITPPPPNPASPNRSNYSRYDRMMNKSLPPVP</sequence>
<keyword evidence="2" id="KW-0812">Transmembrane</keyword>
<proteinExistence type="predicted"/>
<keyword evidence="2" id="KW-0472">Membrane</keyword>
<dbReference type="Proteomes" id="UP000789375">
    <property type="component" value="Unassembled WGS sequence"/>
</dbReference>
<gene>
    <name evidence="3" type="ORF">FMOSSE_LOCUS4390</name>
</gene>
<name>A0A9N8ZVF1_FUNMO</name>
<feature type="compositionally biased region" description="Polar residues" evidence="1">
    <location>
        <begin position="227"/>
        <end position="251"/>
    </location>
</feature>
<dbReference type="AlphaFoldDB" id="A0A9N8ZVF1"/>
<evidence type="ECO:0000313" key="3">
    <source>
        <dbReference type="EMBL" id="CAG8508099.1"/>
    </source>
</evidence>
<dbReference type="PRINTS" id="PR01217">
    <property type="entry name" value="PRICHEXTENSN"/>
</dbReference>
<accession>A0A9N8ZVF1</accession>
<reference evidence="3" key="1">
    <citation type="submission" date="2021-06" db="EMBL/GenBank/DDBJ databases">
        <authorList>
            <person name="Kallberg Y."/>
            <person name="Tangrot J."/>
            <person name="Rosling A."/>
        </authorList>
    </citation>
    <scope>NUCLEOTIDE SEQUENCE</scope>
    <source>
        <strain evidence="3">87-6 pot B 2015</strain>
    </source>
</reference>
<feature type="compositionally biased region" description="Basic and acidic residues" evidence="1">
    <location>
        <begin position="56"/>
        <end position="78"/>
    </location>
</feature>
<feature type="compositionally biased region" description="Basic and acidic residues" evidence="1">
    <location>
        <begin position="38"/>
        <end position="47"/>
    </location>
</feature>
<feature type="region of interest" description="Disordered" evidence="1">
    <location>
        <begin position="1"/>
        <end position="114"/>
    </location>
</feature>
<feature type="region of interest" description="Disordered" evidence="1">
    <location>
        <begin position="187"/>
        <end position="251"/>
    </location>
</feature>
<feature type="compositionally biased region" description="Pro residues" evidence="1">
    <location>
        <begin position="84"/>
        <end position="110"/>
    </location>
</feature>
<feature type="transmembrane region" description="Helical" evidence="2">
    <location>
        <begin position="155"/>
        <end position="176"/>
    </location>
</feature>
<evidence type="ECO:0000256" key="2">
    <source>
        <dbReference type="SAM" id="Phobius"/>
    </source>
</evidence>
<keyword evidence="4" id="KW-1185">Reference proteome</keyword>
<feature type="compositionally biased region" description="Polar residues" evidence="1">
    <location>
        <begin position="188"/>
        <end position="219"/>
    </location>
</feature>
<comment type="caution">
    <text evidence="3">The sequence shown here is derived from an EMBL/GenBank/DDBJ whole genome shotgun (WGS) entry which is preliminary data.</text>
</comment>
<evidence type="ECO:0000256" key="1">
    <source>
        <dbReference type="SAM" id="MobiDB-lite"/>
    </source>
</evidence>
<protein>
    <submittedName>
        <fullName evidence="3">5714_t:CDS:1</fullName>
    </submittedName>
</protein>
<dbReference type="EMBL" id="CAJVPP010000737">
    <property type="protein sequence ID" value="CAG8508099.1"/>
    <property type="molecule type" value="Genomic_DNA"/>
</dbReference>
<organism evidence="3 4">
    <name type="scientific">Funneliformis mosseae</name>
    <name type="common">Endomycorrhizal fungus</name>
    <name type="synonym">Glomus mosseae</name>
    <dbReference type="NCBI Taxonomy" id="27381"/>
    <lineage>
        <taxon>Eukaryota</taxon>
        <taxon>Fungi</taxon>
        <taxon>Fungi incertae sedis</taxon>
        <taxon>Mucoromycota</taxon>
        <taxon>Glomeromycotina</taxon>
        <taxon>Glomeromycetes</taxon>
        <taxon>Glomerales</taxon>
        <taxon>Glomeraceae</taxon>
        <taxon>Funneliformis</taxon>
    </lineage>
</organism>
<feature type="region of interest" description="Disordered" evidence="1">
    <location>
        <begin position="302"/>
        <end position="331"/>
    </location>
</feature>
<evidence type="ECO:0000313" key="4">
    <source>
        <dbReference type="Proteomes" id="UP000789375"/>
    </source>
</evidence>
<keyword evidence="2" id="KW-1133">Transmembrane helix</keyword>